<organism evidence="1 2">
    <name type="scientific">Halorubrum tailed virus 27</name>
    <dbReference type="NCBI Taxonomy" id="2878008"/>
    <lineage>
        <taxon>Viruses</taxon>
        <taxon>Duplodnaviria</taxon>
        <taxon>Heunggongvirae</taxon>
        <taxon>Uroviricota</taxon>
        <taxon>Caudoviricetes</taxon>
        <taxon>Thumleimavirales</taxon>
        <taxon>Hafunaviridae</taxon>
        <taxon>Minorvirus</taxon>
        <taxon>Minorvirus thailandense</taxon>
        <taxon>Minorvirus HRTV27</taxon>
    </lineage>
</organism>
<keyword evidence="2" id="KW-1185">Reference proteome</keyword>
<dbReference type="Proteomes" id="UP000827260">
    <property type="component" value="Segment"/>
</dbReference>
<evidence type="ECO:0000313" key="1">
    <source>
        <dbReference type="EMBL" id="UBF22721.1"/>
    </source>
</evidence>
<dbReference type="EMBL" id="MZ334522">
    <property type="protein sequence ID" value="UBF22721.1"/>
    <property type="molecule type" value="Genomic_DNA"/>
</dbReference>
<reference evidence="1" key="1">
    <citation type="submission" date="2021-05" db="EMBL/GenBank/DDBJ databases">
        <title>Diversity, taxonomy and evolution of archaeal viruses of the class Caudoviricetes.</title>
        <authorList>
            <person name="Liu Y."/>
            <person name="Demina T.A."/>
            <person name="Roux S."/>
            <person name="Aiewsakun P."/>
            <person name="Kazlauskas D."/>
            <person name="Simmonds P."/>
            <person name="Prangishvili D."/>
            <person name="Oksanen H.M."/>
            <person name="Krupovic M."/>
        </authorList>
    </citation>
    <scope>NUCLEOTIDE SEQUENCE</scope>
    <source>
        <strain evidence="1">HRTV-27/27</strain>
    </source>
</reference>
<name>A0AAE9BZ54_9CAUD</name>
<evidence type="ECO:0000313" key="2">
    <source>
        <dbReference type="Proteomes" id="UP000827260"/>
    </source>
</evidence>
<protein>
    <submittedName>
        <fullName evidence="1">T4 gp25-like baseplate wedge protein</fullName>
    </submittedName>
</protein>
<accession>A0AAE9BZ54</accession>
<proteinExistence type="predicted"/>
<gene>
    <name evidence="1" type="ORF">HRTV-27_gp28</name>
</gene>
<sequence length="107" mass="11954">MIDLKLDSTFNVAFGGGRDLETVTGRELREQQLRVAVGSYFERLVGERGTEQNVLRKTELEAARVASTLGFVDELSSIRVEVEEDERGMNAKVELQYDTGETAELTI</sequence>